<evidence type="ECO:0000313" key="2">
    <source>
        <dbReference type="Proteomes" id="UP001364211"/>
    </source>
</evidence>
<comment type="caution">
    <text evidence="1">The sequence shown here is derived from an EMBL/GenBank/DDBJ whole genome shotgun (WGS) entry which is preliminary data.</text>
</comment>
<reference evidence="1 2" key="1">
    <citation type="submission" date="2024-03" db="EMBL/GenBank/DDBJ databases">
        <title>Draft genome sequence of Pseudonocardia sp. DW16-2.</title>
        <authorList>
            <person name="Duangmal K."/>
        </authorList>
    </citation>
    <scope>NUCLEOTIDE SEQUENCE [LARGE SCALE GENOMIC DNA]</scope>
    <source>
        <strain evidence="1 2">DW16-2</strain>
    </source>
</reference>
<dbReference type="RefSeq" id="WP_340288193.1">
    <property type="nucleotide sequence ID" value="NZ_JBBJUP010000006.1"/>
</dbReference>
<accession>A0ABU8T5B1</accession>
<protein>
    <recommendedName>
        <fullName evidence="3">PE domain-containing protein</fullName>
    </recommendedName>
</protein>
<dbReference type="Proteomes" id="UP001364211">
    <property type="component" value="Unassembled WGS sequence"/>
</dbReference>
<proteinExistence type="predicted"/>
<evidence type="ECO:0008006" key="3">
    <source>
        <dbReference type="Google" id="ProtNLM"/>
    </source>
</evidence>
<gene>
    <name evidence="1" type="ORF">WJX68_09420</name>
</gene>
<organism evidence="1 2">
    <name type="scientific">Pseudonocardia spirodelae</name>
    <dbReference type="NCBI Taxonomy" id="3133431"/>
    <lineage>
        <taxon>Bacteria</taxon>
        <taxon>Bacillati</taxon>
        <taxon>Actinomycetota</taxon>
        <taxon>Actinomycetes</taxon>
        <taxon>Pseudonocardiales</taxon>
        <taxon>Pseudonocardiaceae</taxon>
        <taxon>Pseudonocardia</taxon>
    </lineage>
</organism>
<name>A0ABU8T5B1_9PSEU</name>
<dbReference type="EMBL" id="JBBJUP010000006">
    <property type="protein sequence ID" value="MEJ8279147.1"/>
    <property type="molecule type" value="Genomic_DNA"/>
</dbReference>
<evidence type="ECO:0000313" key="1">
    <source>
        <dbReference type="EMBL" id="MEJ8279147.1"/>
    </source>
</evidence>
<sequence>MDVASSTPKDRGSDTLLVSVSRENVLAVHALLAVQLEHMRVALDDADNLRHIEAPGADPVSADARVLFQAKIDRVLDVHWAHFREVEDAAGRVRDAALAYGHTDDDISAALLTARARA</sequence>
<keyword evidence="2" id="KW-1185">Reference proteome</keyword>